<evidence type="ECO:0000256" key="1">
    <source>
        <dbReference type="SAM" id="MobiDB-lite"/>
    </source>
</evidence>
<dbReference type="Proteomes" id="UP000321577">
    <property type="component" value="Unassembled WGS sequence"/>
</dbReference>
<gene>
    <name evidence="2" type="ORF">BGE01nite_39440</name>
</gene>
<accession>A0A512MD40</accession>
<keyword evidence="3" id="KW-1185">Reference proteome</keyword>
<sequence>MSGIDPSFRHSPVRPSGSFEPDSSVPQDGGRLGEREVVTNPKSSGRGPATGFFQGIAERLKSFKSRIADYFAAKVSTHYETSLELAADEMLEAVVKKKATVDHMLKLIAELRKIAATGGADNPVKKALAILRQRLDIVPEEQRNAFRAYFSTEDNSTVLIHEFGRRLQKRDQLLQGMDEAGLDEGGQRPDSLEDLQIFQELLAGIQHECRHPPKESGVVG</sequence>
<dbReference type="EMBL" id="BKAG01000033">
    <property type="protein sequence ID" value="GEP44653.1"/>
    <property type="molecule type" value="Genomic_DNA"/>
</dbReference>
<dbReference type="AlphaFoldDB" id="A0A512MD40"/>
<organism evidence="2 3">
    <name type="scientific">Brevifollis gellanilyticus</name>
    <dbReference type="NCBI Taxonomy" id="748831"/>
    <lineage>
        <taxon>Bacteria</taxon>
        <taxon>Pseudomonadati</taxon>
        <taxon>Verrucomicrobiota</taxon>
        <taxon>Verrucomicrobiia</taxon>
        <taxon>Verrucomicrobiales</taxon>
        <taxon>Verrucomicrobiaceae</taxon>
    </lineage>
</organism>
<protein>
    <submittedName>
        <fullName evidence="2">Uncharacterized protein</fullName>
    </submittedName>
</protein>
<proteinExistence type="predicted"/>
<comment type="caution">
    <text evidence="2">The sequence shown here is derived from an EMBL/GenBank/DDBJ whole genome shotgun (WGS) entry which is preliminary data.</text>
</comment>
<evidence type="ECO:0000313" key="2">
    <source>
        <dbReference type="EMBL" id="GEP44653.1"/>
    </source>
</evidence>
<reference evidence="2 3" key="1">
    <citation type="submission" date="2019-07" db="EMBL/GenBank/DDBJ databases">
        <title>Whole genome shotgun sequence of Brevifollis gellanilyticus NBRC 108608.</title>
        <authorList>
            <person name="Hosoyama A."/>
            <person name="Uohara A."/>
            <person name="Ohji S."/>
            <person name="Ichikawa N."/>
        </authorList>
    </citation>
    <scope>NUCLEOTIDE SEQUENCE [LARGE SCALE GENOMIC DNA]</scope>
    <source>
        <strain evidence="2 3">NBRC 108608</strain>
    </source>
</reference>
<feature type="region of interest" description="Disordered" evidence="1">
    <location>
        <begin position="1"/>
        <end position="50"/>
    </location>
</feature>
<name>A0A512MD40_9BACT</name>
<dbReference type="RefSeq" id="WP_146852806.1">
    <property type="nucleotide sequence ID" value="NZ_BKAG01000033.1"/>
</dbReference>
<evidence type="ECO:0000313" key="3">
    <source>
        <dbReference type="Proteomes" id="UP000321577"/>
    </source>
</evidence>